<dbReference type="InterPro" id="IPR008972">
    <property type="entry name" value="Cupredoxin"/>
</dbReference>
<dbReference type="Gene3D" id="2.60.40.420">
    <property type="entry name" value="Cupredoxins - blue copper proteins"/>
    <property type="match status" value="1"/>
</dbReference>
<evidence type="ECO:0000313" key="10">
    <source>
        <dbReference type="Proteomes" id="UP001562357"/>
    </source>
</evidence>
<accession>A0ABQ0CMP9</accession>
<keyword evidence="6" id="KW-0325">Glycoprotein</keyword>
<protein>
    <recommendedName>
        <fullName evidence="8">Plastocyanin-like domain-containing protein</fullName>
    </recommendedName>
</protein>
<dbReference type="PANTHER" id="PTHR11709">
    <property type="entry name" value="MULTI-COPPER OXIDASE"/>
    <property type="match status" value="1"/>
</dbReference>
<proteinExistence type="inferred from homology"/>
<evidence type="ECO:0000256" key="5">
    <source>
        <dbReference type="ARBA" id="ARBA00023008"/>
    </source>
</evidence>
<dbReference type="CDD" id="cd13850">
    <property type="entry name" value="CuRO_1_Abr2_like"/>
    <property type="match status" value="1"/>
</dbReference>
<feature type="signal peptide" evidence="7">
    <location>
        <begin position="1"/>
        <end position="17"/>
    </location>
</feature>
<evidence type="ECO:0000256" key="2">
    <source>
        <dbReference type="ARBA" id="ARBA00022723"/>
    </source>
</evidence>
<dbReference type="PANTHER" id="PTHR11709:SF488">
    <property type="entry name" value="LACCASE-RELATED"/>
    <property type="match status" value="1"/>
</dbReference>
<sequence length="252" mass="28274">MLPLLCVALALFAGAWAAPSSSSGGHRTKTKTRVFDFTITWEKYAPDGFSRDMFLVNGKSPGPVIKVEQDDWVEVHVHNESPFNTSLHYHGIEMTGTPWSDGVPGVTQRPIAPGSSFTYRFQVLQYGSYWYHSHARDQIEDGLYGAIVIHPRRRDPKPFHLISDDSDSVRAMERAERHVHPLILYDFLHITSEKKRDITPRAGVEISCYDSILFNGKGRVKCLPEKELMSHLSPFQQAGLALVPGAKLTDKG</sequence>
<evidence type="ECO:0000256" key="4">
    <source>
        <dbReference type="ARBA" id="ARBA00023002"/>
    </source>
</evidence>
<evidence type="ECO:0000256" key="7">
    <source>
        <dbReference type="SAM" id="SignalP"/>
    </source>
</evidence>
<feature type="chain" id="PRO_5045746601" description="Plastocyanin-like domain-containing protein" evidence="7">
    <location>
        <begin position="18"/>
        <end position="252"/>
    </location>
</feature>
<evidence type="ECO:0000256" key="1">
    <source>
        <dbReference type="ARBA" id="ARBA00010609"/>
    </source>
</evidence>
<dbReference type="InterPro" id="IPR011707">
    <property type="entry name" value="Cu-oxidase-like_N"/>
</dbReference>
<evidence type="ECO:0000259" key="8">
    <source>
        <dbReference type="Pfam" id="PF07732"/>
    </source>
</evidence>
<dbReference type="PROSITE" id="PS00079">
    <property type="entry name" value="MULTICOPPER_OXIDASE1"/>
    <property type="match status" value="1"/>
</dbReference>
<dbReference type="InterPro" id="IPR033138">
    <property type="entry name" value="Cu_oxidase_CS"/>
</dbReference>
<dbReference type="Proteomes" id="UP001562357">
    <property type="component" value="Unassembled WGS sequence"/>
</dbReference>
<feature type="domain" description="Plastocyanin-like" evidence="8">
    <location>
        <begin position="39"/>
        <end position="153"/>
    </location>
</feature>
<keyword evidence="3" id="KW-0677">Repeat</keyword>
<keyword evidence="10" id="KW-1185">Reference proteome</keyword>
<name>A0ABQ0CMP9_9HYPO</name>
<evidence type="ECO:0000313" key="9">
    <source>
        <dbReference type="EMBL" id="GAB0134728.1"/>
    </source>
</evidence>
<evidence type="ECO:0000256" key="3">
    <source>
        <dbReference type="ARBA" id="ARBA00022737"/>
    </source>
</evidence>
<comment type="similarity">
    <text evidence="1">Belongs to the multicopper oxidase family.</text>
</comment>
<dbReference type="EMBL" id="BAAFGZ010000092">
    <property type="protein sequence ID" value="GAB0134728.1"/>
    <property type="molecule type" value="Genomic_DNA"/>
</dbReference>
<gene>
    <name evidence="9" type="primary">g3086</name>
    <name evidence="9" type="ORF">EsDP_00003086</name>
</gene>
<dbReference type="InterPro" id="IPR045087">
    <property type="entry name" value="Cu-oxidase_fam"/>
</dbReference>
<reference evidence="10" key="1">
    <citation type="submission" date="2024-06" db="EMBL/GenBank/DDBJ databases">
        <title>Draft Genome Sequences of Epichloe bromicola Strains Isolated from Elymus ciliaris.</title>
        <authorList>
            <consortium name="Epichloe bromicola genome sequencing consortium"/>
            <person name="Miura A."/>
            <person name="Imano S."/>
            <person name="Ashida A."/>
            <person name="Sato I."/>
            <person name="Chiba S."/>
            <person name="Tanaka A."/>
            <person name="Camagna M."/>
            <person name="Takemoto D."/>
        </authorList>
    </citation>
    <scope>NUCLEOTIDE SEQUENCE [LARGE SCALE GENOMIC DNA]</scope>
    <source>
        <strain evidence="10">DP</strain>
    </source>
</reference>
<organism evidence="9 10">
    <name type="scientific">Epichloe bromicola</name>
    <dbReference type="NCBI Taxonomy" id="79588"/>
    <lineage>
        <taxon>Eukaryota</taxon>
        <taxon>Fungi</taxon>
        <taxon>Dikarya</taxon>
        <taxon>Ascomycota</taxon>
        <taxon>Pezizomycotina</taxon>
        <taxon>Sordariomycetes</taxon>
        <taxon>Hypocreomycetidae</taxon>
        <taxon>Hypocreales</taxon>
        <taxon>Clavicipitaceae</taxon>
        <taxon>Epichloe</taxon>
    </lineage>
</organism>
<dbReference type="Pfam" id="PF07732">
    <property type="entry name" value="Cu-oxidase_3"/>
    <property type="match status" value="1"/>
</dbReference>
<dbReference type="SUPFAM" id="SSF49503">
    <property type="entry name" value="Cupredoxins"/>
    <property type="match status" value="1"/>
</dbReference>
<keyword evidence="4" id="KW-0560">Oxidoreductase</keyword>
<keyword evidence="7" id="KW-0732">Signal</keyword>
<evidence type="ECO:0000256" key="6">
    <source>
        <dbReference type="ARBA" id="ARBA00023180"/>
    </source>
</evidence>
<keyword evidence="5" id="KW-0186">Copper</keyword>
<comment type="caution">
    <text evidence="9">The sequence shown here is derived from an EMBL/GenBank/DDBJ whole genome shotgun (WGS) entry which is preliminary data.</text>
</comment>
<keyword evidence="2" id="KW-0479">Metal-binding</keyword>